<evidence type="ECO:0000313" key="2">
    <source>
        <dbReference type="EMBL" id="AYV48716.1"/>
    </source>
</evidence>
<dbReference type="Proteomes" id="UP000234483">
    <property type="component" value="Unassembled WGS sequence"/>
</dbReference>
<evidence type="ECO:0000313" key="3">
    <source>
        <dbReference type="EMBL" id="PLR10248.1"/>
    </source>
</evidence>
<dbReference type="OrthoDB" id="273342at2"/>
<feature type="signal peptide" evidence="1">
    <location>
        <begin position="1"/>
        <end position="23"/>
    </location>
</feature>
<protein>
    <submittedName>
        <fullName evidence="3">Uncharacterized protein</fullName>
    </submittedName>
</protein>
<gene>
    <name evidence="2" type="ORF">C1707_21990</name>
    <name evidence="3" type="ORF">CFHF_17155</name>
</gene>
<sequence length="784" mass="84635">MTRYRLILGASALLGCVAGEAQAATPLIDKIVFGDAASEAAHAVDGSASEHVEAGLGLAARRLPPTGPGARFSGDLKFTLAVDPEIQNYASIRLWGGDVNDGKLTLFCEGRQVGYRHLGDVEILDIGTQAPPFAGRFTYRTFPLPLTLTKGREALDCAIRASGPYGVYTQQFETFQKPMTQPSRPVYALYVHADPFLESGDPTGQAPPLAAAPSAGPDVLDELKARVNREIDRKLAQPGPLNVLEVQFLARAAALSWTRAHANPAVARKVIESGDAFYAHFQADPKSVHVDASRTNADWDAMGPFGRALRLLQADVAPYLDAPVAGLEGAPRRREAYAAMLDAGLGYILTHRRLYTNQSMIVDLGVYWSNEGLRSLASPLARPEPAMRRFFYESMGLAPWTGSLDDAGRPTYSSSAADTGSFRSADDYRLFTKAGLSKELGFVGSYGEILDWATGIYQATASTPGGAGDPALRDQLLKMARARMAFRYPGIDAEGARTMLLEAPVGWRDPVYPGASTYVQKSGWDNTPFNVAVATRDPQLMAIARQALDDGQYYAVLRDRLKDKGQRTTIGLLDAYDEWLAVKAWPKSDVRLPMTQGQPDFVFADPEDGVVAVKNGKEVLYASLYWRANCGVNRLARFHYQTPAVDRIATIASRVDFEPSGKTCVRRATPHISAGSIPIVAYPGEEPAALEGEVLPVAKGPPEARYKDQDNPYAGRGSYYEATYGPYLIAMNAGTKPVAVALPKAAGERLDLVTRRKVAAGAGSLALAPGQTAVIYSPSRQGRR</sequence>
<keyword evidence="1" id="KW-0732">Signal</keyword>
<dbReference type="RefSeq" id="WP_101714212.1">
    <property type="nucleotide sequence ID" value="NZ_CP026100.1"/>
</dbReference>
<dbReference type="EMBL" id="CP026100">
    <property type="protein sequence ID" value="AYV48716.1"/>
    <property type="molecule type" value="Genomic_DNA"/>
</dbReference>
<reference evidence="2 5" key="2">
    <citation type="submission" date="2018-01" db="EMBL/GenBank/DDBJ databases">
        <title>Complete genome sequence of Caulobacter flavus RHGG3.</title>
        <authorList>
            <person name="Yang E."/>
        </authorList>
    </citation>
    <scope>NUCLEOTIDE SEQUENCE [LARGE SCALE GENOMIC DNA]</scope>
    <source>
        <strain evidence="2 5">RHGG3</strain>
    </source>
</reference>
<keyword evidence="5" id="KW-1185">Reference proteome</keyword>
<dbReference type="KEGG" id="cfh:C1707_21990"/>
<evidence type="ECO:0000313" key="4">
    <source>
        <dbReference type="Proteomes" id="UP000234483"/>
    </source>
</evidence>
<dbReference type="AlphaFoldDB" id="A0A2N5CQI4"/>
<organism evidence="3 4">
    <name type="scientific">Caulobacter flavus</name>
    <dbReference type="NCBI Taxonomy" id="1679497"/>
    <lineage>
        <taxon>Bacteria</taxon>
        <taxon>Pseudomonadati</taxon>
        <taxon>Pseudomonadota</taxon>
        <taxon>Alphaproteobacteria</taxon>
        <taxon>Caulobacterales</taxon>
        <taxon>Caulobacteraceae</taxon>
        <taxon>Caulobacter</taxon>
    </lineage>
</organism>
<evidence type="ECO:0000313" key="5">
    <source>
        <dbReference type="Proteomes" id="UP000281192"/>
    </source>
</evidence>
<accession>A0A2N5CQI4</accession>
<dbReference type="Proteomes" id="UP000281192">
    <property type="component" value="Chromosome"/>
</dbReference>
<name>A0A2N5CQI4_9CAUL</name>
<evidence type="ECO:0000256" key="1">
    <source>
        <dbReference type="SAM" id="SignalP"/>
    </source>
</evidence>
<reference evidence="3 4" key="1">
    <citation type="submission" date="2017-12" db="EMBL/GenBank/DDBJ databases">
        <title>The genome sequence of Caulobacter flavus CGMCC1 15093.</title>
        <authorList>
            <person name="Gao J."/>
            <person name="Mao X."/>
            <person name="Sun J."/>
        </authorList>
    </citation>
    <scope>NUCLEOTIDE SEQUENCE [LARGE SCALE GENOMIC DNA]</scope>
    <source>
        <strain evidence="3 4">CGMCC1 15093</strain>
    </source>
</reference>
<proteinExistence type="predicted"/>
<feature type="chain" id="PRO_5044577754" evidence="1">
    <location>
        <begin position="24"/>
        <end position="784"/>
    </location>
</feature>
<dbReference type="PROSITE" id="PS51257">
    <property type="entry name" value="PROKAR_LIPOPROTEIN"/>
    <property type="match status" value="1"/>
</dbReference>
<dbReference type="EMBL" id="PJRQ01000038">
    <property type="protein sequence ID" value="PLR10248.1"/>
    <property type="molecule type" value="Genomic_DNA"/>
</dbReference>